<accession>A0AA97LHS6</accession>
<keyword evidence="2 5" id="KW-0812">Transmembrane</keyword>
<dbReference type="GO" id="GO:0005886">
    <property type="term" value="C:plasma membrane"/>
    <property type="evidence" value="ECO:0007669"/>
    <property type="project" value="TreeGrafter"/>
</dbReference>
<name>A0AA97LHS6_EUBMA</name>
<dbReference type="RefSeq" id="XP_054855871.1">
    <property type="nucleotide sequence ID" value="XM_054999896.1"/>
</dbReference>
<evidence type="ECO:0000256" key="2">
    <source>
        <dbReference type="ARBA" id="ARBA00022692"/>
    </source>
</evidence>
<protein>
    <submittedName>
        <fullName evidence="7 8">Protein NKG7-like</fullName>
    </submittedName>
</protein>
<dbReference type="InterPro" id="IPR004031">
    <property type="entry name" value="PMP22/EMP/MP20/Claudin"/>
</dbReference>
<gene>
    <name evidence="7 8" type="primary">LOC129343599</name>
</gene>
<proteinExistence type="predicted"/>
<dbReference type="PANTHER" id="PTHR10671:SF34">
    <property type="entry name" value="PROTEIN NKG7"/>
    <property type="match status" value="1"/>
</dbReference>
<feature type="transmembrane region" description="Helical" evidence="5">
    <location>
        <begin position="98"/>
        <end position="119"/>
    </location>
</feature>
<sequence>MLVCRIFTLLVACLSIICLLIALVTDYWLVAYGAKDISYNGLWKTCVAGRCFAPAVPDGYIVATRVLLILASLAALASTVCLVASFTQCTPHSMHGPLIASITAFVAGSCTLIAVTVYTAESWENNNASIQRTYEWSFYLAWTTFPSLLLTGIFSLVLYRRSPASGYETV</sequence>
<dbReference type="Gene3D" id="1.20.140.150">
    <property type="match status" value="1"/>
</dbReference>
<keyword evidence="6" id="KW-1185">Reference proteome</keyword>
<feature type="transmembrane region" description="Helical" evidence="5">
    <location>
        <begin position="139"/>
        <end position="159"/>
    </location>
</feature>
<dbReference type="GeneID" id="129343599"/>
<evidence type="ECO:0000256" key="4">
    <source>
        <dbReference type="ARBA" id="ARBA00023136"/>
    </source>
</evidence>
<keyword evidence="3 5" id="KW-1133">Transmembrane helix</keyword>
<feature type="transmembrane region" description="Helical" evidence="5">
    <location>
        <begin position="66"/>
        <end position="86"/>
    </location>
</feature>
<organism evidence="6 7">
    <name type="scientific">Eublepharis macularius</name>
    <name type="common">Leopard gecko</name>
    <name type="synonym">Cyrtodactylus macularius</name>
    <dbReference type="NCBI Taxonomy" id="481883"/>
    <lineage>
        <taxon>Eukaryota</taxon>
        <taxon>Metazoa</taxon>
        <taxon>Chordata</taxon>
        <taxon>Craniata</taxon>
        <taxon>Vertebrata</taxon>
        <taxon>Euteleostomi</taxon>
        <taxon>Lepidosauria</taxon>
        <taxon>Squamata</taxon>
        <taxon>Bifurcata</taxon>
        <taxon>Gekkota</taxon>
        <taxon>Eublepharidae</taxon>
        <taxon>Eublepharinae</taxon>
        <taxon>Eublepharis</taxon>
    </lineage>
</organism>
<evidence type="ECO:0000256" key="1">
    <source>
        <dbReference type="ARBA" id="ARBA00004141"/>
    </source>
</evidence>
<keyword evidence="4 5" id="KW-0472">Membrane</keyword>
<dbReference type="PANTHER" id="PTHR10671">
    <property type="entry name" value="EPITHELIAL MEMBRANE PROTEIN-RELATED"/>
    <property type="match status" value="1"/>
</dbReference>
<dbReference type="Proteomes" id="UP001190640">
    <property type="component" value="Chromosome 15"/>
</dbReference>
<dbReference type="InterPro" id="IPR050579">
    <property type="entry name" value="PMP-22/EMP/MP20-like"/>
</dbReference>
<reference evidence="7 8" key="1">
    <citation type="submission" date="2025-04" db="UniProtKB">
        <authorList>
            <consortium name="RefSeq"/>
        </authorList>
    </citation>
    <scope>IDENTIFICATION</scope>
    <source>
        <tissue evidence="7 8">Blood</tissue>
    </source>
</reference>
<evidence type="ECO:0000256" key="5">
    <source>
        <dbReference type="SAM" id="Phobius"/>
    </source>
</evidence>
<evidence type="ECO:0000313" key="6">
    <source>
        <dbReference type="Proteomes" id="UP001190640"/>
    </source>
</evidence>
<evidence type="ECO:0000256" key="3">
    <source>
        <dbReference type="ARBA" id="ARBA00022989"/>
    </source>
</evidence>
<dbReference type="RefSeq" id="XP_054855872.1">
    <property type="nucleotide sequence ID" value="XM_054999897.1"/>
</dbReference>
<dbReference type="Pfam" id="PF00822">
    <property type="entry name" value="PMP22_Claudin"/>
    <property type="match status" value="1"/>
</dbReference>
<comment type="subcellular location">
    <subcellularLocation>
        <location evidence="1">Membrane</location>
        <topology evidence="1">Multi-pass membrane protein</topology>
    </subcellularLocation>
</comment>
<evidence type="ECO:0000313" key="7">
    <source>
        <dbReference type="RefSeq" id="XP_054855871.1"/>
    </source>
</evidence>
<feature type="transmembrane region" description="Helical" evidence="5">
    <location>
        <begin position="7"/>
        <end position="30"/>
    </location>
</feature>
<dbReference type="AlphaFoldDB" id="A0AA97LHS6"/>
<dbReference type="KEGG" id="emc:129343599"/>
<evidence type="ECO:0000313" key="8">
    <source>
        <dbReference type="RefSeq" id="XP_054855872.1"/>
    </source>
</evidence>